<keyword evidence="6 7" id="KW-0472">Membrane</keyword>
<proteinExistence type="predicted"/>
<name>A0ABW1TN39_9LACO</name>
<feature type="transmembrane region" description="Helical" evidence="7">
    <location>
        <begin position="460"/>
        <end position="481"/>
    </location>
</feature>
<reference evidence="9" key="1">
    <citation type="journal article" date="2019" name="Int. J. Syst. Evol. Microbiol.">
        <title>The Global Catalogue of Microorganisms (GCM) 10K type strain sequencing project: providing services to taxonomists for standard genome sequencing and annotation.</title>
        <authorList>
            <consortium name="The Broad Institute Genomics Platform"/>
            <consortium name="The Broad Institute Genome Sequencing Center for Infectious Disease"/>
            <person name="Wu L."/>
            <person name="Ma J."/>
        </authorList>
    </citation>
    <scope>NUCLEOTIDE SEQUENCE [LARGE SCALE GENOMIC DNA]</scope>
    <source>
        <strain evidence="9">CCM 8907</strain>
    </source>
</reference>
<evidence type="ECO:0000256" key="5">
    <source>
        <dbReference type="ARBA" id="ARBA00022989"/>
    </source>
</evidence>
<dbReference type="PANTHER" id="PTHR42770">
    <property type="entry name" value="AMINO ACID TRANSPORTER-RELATED"/>
    <property type="match status" value="1"/>
</dbReference>
<feature type="transmembrane region" description="Helical" evidence="7">
    <location>
        <begin position="385"/>
        <end position="407"/>
    </location>
</feature>
<comment type="subcellular location">
    <subcellularLocation>
        <location evidence="1">Cell membrane</location>
        <topology evidence="1">Multi-pass membrane protein</topology>
    </subcellularLocation>
</comment>
<keyword evidence="9" id="KW-1185">Reference proteome</keyword>
<accession>A0ABW1TN39</accession>
<organism evidence="8 9">
    <name type="scientific">Levilactobacillus tangyuanensis</name>
    <dbReference type="NCBI Taxonomy" id="2486021"/>
    <lineage>
        <taxon>Bacteria</taxon>
        <taxon>Bacillati</taxon>
        <taxon>Bacillota</taxon>
        <taxon>Bacilli</taxon>
        <taxon>Lactobacillales</taxon>
        <taxon>Lactobacillaceae</taxon>
        <taxon>Levilactobacillus</taxon>
    </lineage>
</organism>
<dbReference type="EMBL" id="JBHSSJ010000002">
    <property type="protein sequence ID" value="MFC6274495.1"/>
    <property type="molecule type" value="Genomic_DNA"/>
</dbReference>
<feature type="transmembrane region" description="Helical" evidence="7">
    <location>
        <begin position="38"/>
        <end position="66"/>
    </location>
</feature>
<dbReference type="PIRSF" id="PIRSF006060">
    <property type="entry name" value="AA_transporter"/>
    <property type="match status" value="1"/>
</dbReference>
<keyword evidence="5 7" id="KW-1133">Transmembrane helix</keyword>
<gene>
    <name evidence="8" type="ORF">ACFQET_03090</name>
</gene>
<dbReference type="Pfam" id="PF13520">
    <property type="entry name" value="AA_permease_2"/>
    <property type="match status" value="1"/>
</dbReference>
<evidence type="ECO:0000313" key="9">
    <source>
        <dbReference type="Proteomes" id="UP001596191"/>
    </source>
</evidence>
<evidence type="ECO:0000256" key="1">
    <source>
        <dbReference type="ARBA" id="ARBA00004651"/>
    </source>
</evidence>
<evidence type="ECO:0000256" key="6">
    <source>
        <dbReference type="ARBA" id="ARBA00023136"/>
    </source>
</evidence>
<dbReference type="PANTHER" id="PTHR42770:SF15">
    <property type="entry name" value="GLUTAMATE_GAMMA-AMINOBUTYRATE ANTIPORTER-RELATED"/>
    <property type="match status" value="1"/>
</dbReference>
<sequence>MKNDETTGSSDATSSDELKARNQLTGPQFFSMTISMVLTAYGFAAFALNGAVAIFFLFIAGILWFVPVTRTAGEMASIDGWERGGVFTWTKATLGDLPGWASIFYQWIHITVGINTMMYFAIGCLSISVGFPFMNDNPVMRFFFQMLILWSLIVIQQRGTKTTGKIAQWCFLLGVALPTIFLLLVFIIYLAKGNKMLITINWHTIFPKNYQFATLVGLVPFVLAFAGADGSATHVKDLKNPRVYPKAMMLLAIIAIATDIIGSLSIAGTIPVDKIQLSTGVVYAYGYIVAKLGFSAAMVQVTQTILGVLFAIGILGIISGWVVGPNAGMHEAALQGYMPKIFTKTNRWGIETNLMILQGIVVSLMGAYLTFGAGGTSSNVSFRTAMGLTVAIYMVMYMTMFVGYLVLQFKHNDIHRVFLAGRTHIMRILIGISGFLLSLLSFIVTFFAPTGYTVAQGHTYTKMLLVAFTIVLVIPFIMYAFRKKWAKEVGFSIEDAKEDRKRLLAPGKPSDDDAKVATEED</sequence>
<dbReference type="InterPro" id="IPR050367">
    <property type="entry name" value="APC_superfamily"/>
</dbReference>
<protein>
    <submittedName>
        <fullName evidence="8">Amino acid permease</fullName>
    </submittedName>
</protein>
<keyword evidence="4 7" id="KW-0812">Transmembrane</keyword>
<keyword evidence="3" id="KW-1003">Cell membrane</keyword>
<feature type="transmembrane region" description="Helical" evidence="7">
    <location>
        <begin position="142"/>
        <end position="160"/>
    </location>
</feature>
<evidence type="ECO:0000313" key="8">
    <source>
        <dbReference type="EMBL" id="MFC6274495.1"/>
    </source>
</evidence>
<dbReference type="InterPro" id="IPR002293">
    <property type="entry name" value="AA/rel_permease1"/>
</dbReference>
<feature type="transmembrane region" description="Helical" evidence="7">
    <location>
        <begin position="210"/>
        <end position="228"/>
    </location>
</feature>
<feature type="transmembrane region" description="Helical" evidence="7">
    <location>
        <begin position="305"/>
        <end position="324"/>
    </location>
</feature>
<dbReference type="Gene3D" id="1.20.1740.10">
    <property type="entry name" value="Amino acid/polyamine transporter I"/>
    <property type="match status" value="1"/>
</dbReference>
<keyword evidence="2" id="KW-0813">Transport</keyword>
<evidence type="ECO:0000256" key="7">
    <source>
        <dbReference type="SAM" id="Phobius"/>
    </source>
</evidence>
<feature type="transmembrane region" description="Helical" evidence="7">
    <location>
        <begin position="166"/>
        <end position="190"/>
    </location>
</feature>
<feature type="transmembrane region" description="Helical" evidence="7">
    <location>
        <begin position="428"/>
        <end position="448"/>
    </location>
</feature>
<dbReference type="Proteomes" id="UP001596191">
    <property type="component" value="Unassembled WGS sequence"/>
</dbReference>
<evidence type="ECO:0000256" key="2">
    <source>
        <dbReference type="ARBA" id="ARBA00022448"/>
    </source>
</evidence>
<comment type="caution">
    <text evidence="8">The sequence shown here is derived from an EMBL/GenBank/DDBJ whole genome shotgun (WGS) entry which is preliminary data.</text>
</comment>
<feature type="transmembrane region" description="Helical" evidence="7">
    <location>
        <begin position="107"/>
        <end position="130"/>
    </location>
</feature>
<evidence type="ECO:0000256" key="3">
    <source>
        <dbReference type="ARBA" id="ARBA00022475"/>
    </source>
</evidence>
<dbReference type="RefSeq" id="WP_125639541.1">
    <property type="nucleotide sequence ID" value="NZ_JBHSSJ010000002.1"/>
</dbReference>
<evidence type="ECO:0000256" key="4">
    <source>
        <dbReference type="ARBA" id="ARBA00022692"/>
    </source>
</evidence>
<feature type="transmembrane region" description="Helical" evidence="7">
    <location>
        <begin position="248"/>
        <end position="270"/>
    </location>
</feature>
<feature type="transmembrane region" description="Helical" evidence="7">
    <location>
        <begin position="354"/>
        <end position="373"/>
    </location>
</feature>